<proteinExistence type="predicted"/>
<dbReference type="Proteomes" id="UP001151760">
    <property type="component" value="Unassembled WGS sequence"/>
</dbReference>
<dbReference type="PANTHER" id="PTHR31286">
    <property type="entry name" value="GLYCINE-RICH CELL WALL STRUCTURAL PROTEIN 1.8-LIKE"/>
    <property type="match status" value="1"/>
</dbReference>
<sequence>MNEDVCNVLVWVSFHDFLITSLTKDVLSSIVTKLGTTLMLDSYKTNMCLGSWGGSSYARAMIELRVEVELKDTQVVDIAKFKGERYTRSTIRIEYEYQPPRCLTCKVFGHVLDECLKKILLDVPKNLRMPRQVARRTSGGFKA</sequence>
<keyword evidence="2" id="KW-1185">Reference proteome</keyword>
<evidence type="ECO:0000313" key="2">
    <source>
        <dbReference type="Proteomes" id="UP001151760"/>
    </source>
</evidence>
<evidence type="ECO:0000313" key="1">
    <source>
        <dbReference type="EMBL" id="GJS88604.1"/>
    </source>
</evidence>
<gene>
    <name evidence="1" type="ORF">Tco_0771240</name>
</gene>
<reference evidence="1" key="1">
    <citation type="journal article" date="2022" name="Int. J. Mol. Sci.">
        <title>Draft Genome of Tanacetum Coccineum: Genomic Comparison of Closely Related Tanacetum-Family Plants.</title>
        <authorList>
            <person name="Yamashiro T."/>
            <person name="Shiraishi A."/>
            <person name="Nakayama K."/>
            <person name="Satake H."/>
        </authorList>
    </citation>
    <scope>NUCLEOTIDE SEQUENCE</scope>
</reference>
<accession>A0ABQ4ZEF9</accession>
<dbReference type="PANTHER" id="PTHR31286:SF99">
    <property type="entry name" value="DUF4283 DOMAIN-CONTAINING PROTEIN"/>
    <property type="match status" value="1"/>
</dbReference>
<evidence type="ECO:0008006" key="3">
    <source>
        <dbReference type="Google" id="ProtNLM"/>
    </source>
</evidence>
<name>A0ABQ4ZEF9_9ASTR</name>
<dbReference type="EMBL" id="BQNB010011286">
    <property type="protein sequence ID" value="GJS88604.1"/>
    <property type="molecule type" value="Genomic_DNA"/>
</dbReference>
<comment type="caution">
    <text evidence="1">The sequence shown here is derived from an EMBL/GenBank/DDBJ whole genome shotgun (WGS) entry which is preliminary data.</text>
</comment>
<dbReference type="InterPro" id="IPR040256">
    <property type="entry name" value="At4g02000-like"/>
</dbReference>
<reference evidence="1" key="2">
    <citation type="submission" date="2022-01" db="EMBL/GenBank/DDBJ databases">
        <authorList>
            <person name="Yamashiro T."/>
            <person name="Shiraishi A."/>
            <person name="Satake H."/>
            <person name="Nakayama K."/>
        </authorList>
    </citation>
    <scope>NUCLEOTIDE SEQUENCE</scope>
</reference>
<protein>
    <recommendedName>
        <fullName evidence="3">DUF4283 domain-containing protein</fullName>
    </recommendedName>
</protein>
<organism evidence="1 2">
    <name type="scientific">Tanacetum coccineum</name>
    <dbReference type="NCBI Taxonomy" id="301880"/>
    <lineage>
        <taxon>Eukaryota</taxon>
        <taxon>Viridiplantae</taxon>
        <taxon>Streptophyta</taxon>
        <taxon>Embryophyta</taxon>
        <taxon>Tracheophyta</taxon>
        <taxon>Spermatophyta</taxon>
        <taxon>Magnoliopsida</taxon>
        <taxon>eudicotyledons</taxon>
        <taxon>Gunneridae</taxon>
        <taxon>Pentapetalae</taxon>
        <taxon>asterids</taxon>
        <taxon>campanulids</taxon>
        <taxon>Asterales</taxon>
        <taxon>Asteraceae</taxon>
        <taxon>Asteroideae</taxon>
        <taxon>Anthemideae</taxon>
        <taxon>Anthemidinae</taxon>
        <taxon>Tanacetum</taxon>
    </lineage>
</organism>